<feature type="domain" description="DDE-1" evidence="1">
    <location>
        <begin position="2"/>
        <end position="78"/>
    </location>
</feature>
<dbReference type="Proteomes" id="UP001209570">
    <property type="component" value="Unassembled WGS sequence"/>
</dbReference>
<dbReference type="AlphaFoldDB" id="A0AAD5Q592"/>
<dbReference type="EMBL" id="JAKCXM010000917">
    <property type="protein sequence ID" value="KAJ0391641.1"/>
    <property type="molecule type" value="Genomic_DNA"/>
</dbReference>
<dbReference type="Pfam" id="PF03184">
    <property type="entry name" value="DDE_1"/>
    <property type="match status" value="1"/>
</dbReference>
<dbReference type="InterPro" id="IPR004875">
    <property type="entry name" value="DDE_SF_endonuclease_dom"/>
</dbReference>
<sequence length="237" mass="26006">MDGCSSHYSAELVYAAMQVQVLLVCLPANGTHLLRPLDVSCFSSLKKAIRKDVHEFMVETGAINITKRDAVQIGVSAWMKCNLDANLKAGFETTVLFPLNKVAMINRFRRFQGNELLQQEATKPATKKAKKSASKIANSSITRMWCEVVNRTAGVAPDEVERGAARRNAAEVDGTGLIIANELHENEIATEDGTSEQVLVSKAPESEEPADQVFEDSVFNVDEMYDALDEVSVVIDE</sequence>
<dbReference type="GO" id="GO:0003676">
    <property type="term" value="F:nucleic acid binding"/>
    <property type="evidence" value="ECO:0007669"/>
    <property type="project" value="InterPro"/>
</dbReference>
<gene>
    <name evidence="2" type="ORF">P43SY_002423</name>
</gene>
<comment type="caution">
    <text evidence="2">The sequence shown here is derived from an EMBL/GenBank/DDBJ whole genome shotgun (WGS) entry which is preliminary data.</text>
</comment>
<organism evidence="2 3">
    <name type="scientific">Pythium insidiosum</name>
    <name type="common">Pythiosis disease agent</name>
    <dbReference type="NCBI Taxonomy" id="114742"/>
    <lineage>
        <taxon>Eukaryota</taxon>
        <taxon>Sar</taxon>
        <taxon>Stramenopiles</taxon>
        <taxon>Oomycota</taxon>
        <taxon>Peronosporomycetes</taxon>
        <taxon>Pythiales</taxon>
        <taxon>Pythiaceae</taxon>
        <taxon>Pythium</taxon>
    </lineage>
</organism>
<evidence type="ECO:0000259" key="1">
    <source>
        <dbReference type="Pfam" id="PF03184"/>
    </source>
</evidence>
<keyword evidence="3" id="KW-1185">Reference proteome</keyword>
<reference evidence="2" key="1">
    <citation type="submission" date="2021-12" db="EMBL/GenBank/DDBJ databases">
        <title>Prjna785345.</title>
        <authorList>
            <person name="Rujirawat T."/>
            <person name="Krajaejun T."/>
        </authorList>
    </citation>
    <scope>NUCLEOTIDE SEQUENCE</scope>
    <source>
        <strain evidence="2">Pi057C3</strain>
    </source>
</reference>
<evidence type="ECO:0000313" key="3">
    <source>
        <dbReference type="Proteomes" id="UP001209570"/>
    </source>
</evidence>
<protein>
    <recommendedName>
        <fullName evidence="1">DDE-1 domain-containing protein</fullName>
    </recommendedName>
</protein>
<accession>A0AAD5Q592</accession>
<name>A0AAD5Q592_PYTIN</name>
<proteinExistence type="predicted"/>
<evidence type="ECO:0000313" key="2">
    <source>
        <dbReference type="EMBL" id="KAJ0391641.1"/>
    </source>
</evidence>